<evidence type="ECO:0000313" key="2">
    <source>
        <dbReference type="Proteomes" id="UP000093199"/>
    </source>
</evidence>
<keyword evidence="2" id="KW-1185">Reference proteome</keyword>
<comment type="caution">
    <text evidence="1">The sequence shown here is derived from an EMBL/GenBank/DDBJ whole genome shotgun (WGS) entry which is preliminary data.</text>
</comment>
<dbReference type="InterPro" id="IPR018672">
    <property type="entry name" value="DUF2140"/>
</dbReference>
<sequence length="192" mass="21016">MNKWKIAFFALVGFIVLTLGGAVALLFSGEQVVTPPAQQHQGNVVALQTTAPEFEAIARYYMQDTLTQSPIPFDFSINETVNLTSELAVFGVDIPVAMSFDPIVHENGNISLEQQGMNIGNLSLPPQYVLKLIGQAVQFPDWITVQPSDASIYVDLSRLNIDSGTRVRAKEIDLAANKIQIELIIPTTKEGE</sequence>
<dbReference type="Proteomes" id="UP000093199">
    <property type="component" value="Unassembled WGS sequence"/>
</dbReference>
<dbReference type="RefSeq" id="WP_066542533.1">
    <property type="nucleotide sequence ID" value="NZ_MASJ01000001.1"/>
</dbReference>
<protein>
    <recommendedName>
        <fullName evidence="3">DUF2140 domain-containing protein</fullName>
    </recommendedName>
</protein>
<evidence type="ECO:0008006" key="3">
    <source>
        <dbReference type="Google" id="ProtNLM"/>
    </source>
</evidence>
<dbReference type="Pfam" id="PF09911">
    <property type="entry name" value="DUF2140"/>
    <property type="match status" value="1"/>
</dbReference>
<evidence type="ECO:0000313" key="1">
    <source>
        <dbReference type="EMBL" id="OCS88689.1"/>
    </source>
</evidence>
<gene>
    <name evidence="1" type="ORF">A6M13_02250</name>
</gene>
<accession>A0A1C0YNP3</accession>
<dbReference type="AlphaFoldDB" id="A0A1C0YNP3"/>
<name>A0A1C0YNP3_9BACL</name>
<organism evidence="1 2">
    <name type="scientific">Caryophanon tenue</name>
    <dbReference type="NCBI Taxonomy" id="33978"/>
    <lineage>
        <taxon>Bacteria</taxon>
        <taxon>Bacillati</taxon>
        <taxon>Bacillota</taxon>
        <taxon>Bacilli</taxon>
        <taxon>Bacillales</taxon>
        <taxon>Caryophanaceae</taxon>
        <taxon>Caryophanon</taxon>
    </lineage>
</organism>
<proteinExistence type="predicted"/>
<dbReference type="STRING" id="33978.A6M13_02250"/>
<dbReference type="OrthoDB" id="2412610at2"/>
<reference evidence="1 2" key="1">
    <citation type="submission" date="2016-07" db="EMBL/GenBank/DDBJ databases">
        <title>Caryophanon tenue genome sequencing.</title>
        <authorList>
            <person name="Verma A."/>
            <person name="Pal Y."/>
            <person name="Krishnamurthi S."/>
        </authorList>
    </citation>
    <scope>NUCLEOTIDE SEQUENCE [LARGE SCALE GENOMIC DNA]</scope>
    <source>
        <strain evidence="1 2">DSM 14152</strain>
    </source>
</reference>
<dbReference type="EMBL" id="MASJ01000001">
    <property type="protein sequence ID" value="OCS88689.1"/>
    <property type="molecule type" value="Genomic_DNA"/>
</dbReference>